<dbReference type="GO" id="GO:0016887">
    <property type="term" value="F:ATP hydrolysis activity"/>
    <property type="evidence" value="ECO:0007669"/>
    <property type="project" value="InterPro"/>
</dbReference>
<dbReference type="Pfam" id="PF00005">
    <property type="entry name" value="ABC_tran"/>
    <property type="match status" value="1"/>
</dbReference>
<dbReference type="AlphaFoldDB" id="A0A7J3UY59"/>
<dbReference type="InterPro" id="IPR017871">
    <property type="entry name" value="ABC_transporter-like_CS"/>
</dbReference>
<dbReference type="PROSITE" id="PS50893">
    <property type="entry name" value="ABC_TRANSPORTER_2"/>
    <property type="match status" value="1"/>
</dbReference>
<gene>
    <name evidence="5" type="ORF">ENL91_01335</name>
</gene>
<dbReference type="CDD" id="cd03214">
    <property type="entry name" value="ABC_Iron-Siderophores_B12_Hemin"/>
    <property type="match status" value="1"/>
</dbReference>
<dbReference type="SUPFAM" id="SSF52540">
    <property type="entry name" value="P-loop containing nucleoside triphosphate hydrolases"/>
    <property type="match status" value="1"/>
</dbReference>
<evidence type="ECO:0000256" key="2">
    <source>
        <dbReference type="ARBA" id="ARBA00022741"/>
    </source>
</evidence>
<evidence type="ECO:0000256" key="3">
    <source>
        <dbReference type="ARBA" id="ARBA00022840"/>
    </source>
</evidence>
<evidence type="ECO:0000256" key="1">
    <source>
        <dbReference type="ARBA" id="ARBA00022448"/>
    </source>
</evidence>
<evidence type="ECO:0000259" key="4">
    <source>
        <dbReference type="PROSITE" id="PS50893"/>
    </source>
</evidence>
<proteinExistence type="predicted"/>
<dbReference type="GO" id="GO:0005524">
    <property type="term" value="F:ATP binding"/>
    <property type="evidence" value="ECO:0007669"/>
    <property type="project" value="UniProtKB-KW"/>
</dbReference>
<organism evidence="5">
    <name type="scientific">Candidatus Methanosuratincola petrocarbonis</name>
    <name type="common">ex Vanwonterghem et al. 2016</name>
    <dbReference type="NCBI Taxonomy" id="1867261"/>
    <lineage>
        <taxon>Archaea</taxon>
        <taxon>Thermoproteota</taxon>
        <taxon>Methanosuratincolia</taxon>
        <taxon>Candidatus Methanomethylicales</taxon>
        <taxon>Candidatus Methanomethylicaceae</taxon>
        <taxon>Candidatus Methanosuratincola (ex Vanwonterghem et al. 2016)</taxon>
    </lineage>
</organism>
<dbReference type="SMART" id="SM00382">
    <property type="entry name" value="AAA"/>
    <property type="match status" value="1"/>
</dbReference>
<dbReference type="PANTHER" id="PTHR42734">
    <property type="entry name" value="METAL TRANSPORT SYSTEM ATP-BINDING PROTEIN TM_0124-RELATED"/>
    <property type="match status" value="1"/>
</dbReference>
<dbReference type="Gene3D" id="3.40.50.300">
    <property type="entry name" value="P-loop containing nucleotide triphosphate hydrolases"/>
    <property type="match status" value="1"/>
</dbReference>
<dbReference type="InterPro" id="IPR003593">
    <property type="entry name" value="AAA+_ATPase"/>
</dbReference>
<dbReference type="InterPro" id="IPR027417">
    <property type="entry name" value="P-loop_NTPase"/>
</dbReference>
<dbReference type="PANTHER" id="PTHR42734:SF19">
    <property type="entry name" value="IRON COMPOUNDS ABC TRANSPORTER, ATP-BINDING PROTEIN"/>
    <property type="match status" value="1"/>
</dbReference>
<dbReference type="EMBL" id="DRVT01000015">
    <property type="protein sequence ID" value="HHI48795.1"/>
    <property type="molecule type" value="Genomic_DNA"/>
</dbReference>
<dbReference type="PROSITE" id="PS00211">
    <property type="entry name" value="ABC_TRANSPORTER_1"/>
    <property type="match status" value="1"/>
</dbReference>
<dbReference type="InterPro" id="IPR003439">
    <property type="entry name" value="ABC_transporter-like_ATP-bd"/>
</dbReference>
<name>A0A7J3UY59_9CREN</name>
<dbReference type="InterPro" id="IPR050153">
    <property type="entry name" value="Metal_Ion_Import_ABC"/>
</dbReference>
<protein>
    <submittedName>
        <fullName evidence="5">ABC transporter ATP-binding protein</fullName>
    </submittedName>
</protein>
<reference evidence="5" key="1">
    <citation type="journal article" date="2020" name="mSystems">
        <title>Genome- and Community-Level Interaction Insights into Carbon Utilization and Element Cycling Functions of Hydrothermarchaeota in Hydrothermal Sediment.</title>
        <authorList>
            <person name="Zhou Z."/>
            <person name="Liu Y."/>
            <person name="Xu W."/>
            <person name="Pan J."/>
            <person name="Luo Z.H."/>
            <person name="Li M."/>
        </authorList>
    </citation>
    <scope>NUCLEOTIDE SEQUENCE [LARGE SCALE GENOMIC DNA]</scope>
    <source>
        <strain evidence="5">SpSt-1038</strain>
    </source>
</reference>
<accession>A0A7J3UY59</accession>
<comment type="caution">
    <text evidence="5">The sequence shown here is derived from an EMBL/GenBank/DDBJ whole genome shotgun (WGS) entry which is preliminary data.</text>
</comment>
<feature type="domain" description="ABC transporter" evidence="4">
    <location>
        <begin position="4"/>
        <end position="240"/>
    </location>
</feature>
<dbReference type="FunFam" id="3.40.50.300:FF:000134">
    <property type="entry name" value="Iron-enterobactin ABC transporter ATP-binding protein"/>
    <property type="match status" value="1"/>
</dbReference>
<sequence length="256" mass="28054">MEVVRISGLEFSYGDLFSVSADSLSVGGGEVLTLLGPNGSGKTTLLKCINALLKPSSGSIEICGRDILSYTRNELSRAIGYVPQSHTPSFPFSVLDVVLMGRVSYLSIFQQPSKADYRKAEEALSTVGISAMRDRPYTNISGGERQLVLIARAIAQEPKLLLLDEPTAHLDFRNQVTTLETVRRLSRERGIGVVMSLHDPNHALMYSDRIALMKGGMILHKGRPGDVVNEGTIEEVYGIPVEMIDHNGRKFILPRV</sequence>
<keyword evidence="1" id="KW-0813">Transport</keyword>
<evidence type="ECO:0000313" key="5">
    <source>
        <dbReference type="EMBL" id="HHI48795.1"/>
    </source>
</evidence>
<keyword evidence="2" id="KW-0547">Nucleotide-binding</keyword>
<keyword evidence="3 5" id="KW-0067">ATP-binding</keyword>